<feature type="transmembrane region" description="Helical" evidence="1">
    <location>
        <begin position="74"/>
        <end position="98"/>
    </location>
</feature>
<feature type="transmembrane region" description="Helical" evidence="1">
    <location>
        <begin position="110"/>
        <end position="132"/>
    </location>
</feature>
<proteinExistence type="predicted"/>
<protein>
    <recommendedName>
        <fullName evidence="4">G protein-coupled receptor</fullName>
    </recommendedName>
</protein>
<reference evidence="2 3" key="1">
    <citation type="submission" date="2024-10" db="EMBL/GenBank/DDBJ databases">
        <authorList>
            <person name="Kim D."/>
        </authorList>
    </citation>
    <scope>NUCLEOTIDE SEQUENCE [LARGE SCALE GENOMIC DNA]</scope>
    <source>
        <strain evidence="2">BH-2024</strain>
    </source>
</reference>
<dbReference type="SUPFAM" id="SSF81321">
    <property type="entry name" value="Family A G protein-coupled receptor-like"/>
    <property type="match status" value="1"/>
</dbReference>
<organism evidence="2 3">
    <name type="scientific">Heterodera trifolii</name>
    <dbReference type="NCBI Taxonomy" id="157864"/>
    <lineage>
        <taxon>Eukaryota</taxon>
        <taxon>Metazoa</taxon>
        <taxon>Ecdysozoa</taxon>
        <taxon>Nematoda</taxon>
        <taxon>Chromadorea</taxon>
        <taxon>Rhabditida</taxon>
        <taxon>Tylenchina</taxon>
        <taxon>Tylenchomorpha</taxon>
        <taxon>Tylenchoidea</taxon>
        <taxon>Heteroderidae</taxon>
        <taxon>Heteroderinae</taxon>
        <taxon>Heterodera</taxon>
    </lineage>
</organism>
<evidence type="ECO:0000313" key="2">
    <source>
        <dbReference type="EMBL" id="KAL3107050.1"/>
    </source>
</evidence>
<keyword evidence="3" id="KW-1185">Reference proteome</keyword>
<dbReference type="Proteomes" id="UP001620626">
    <property type="component" value="Unassembled WGS sequence"/>
</dbReference>
<evidence type="ECO:0000256" key="1">
    <source>
        <dbReference type="SAM" id="Phobius"/>
    </source>
</evidence>
<gene>
    <name evidence="2" type="ORF">niasHT_019446</name>
</gene>
<evidence type="ECO:0000313" key="3">
    <source>
        <dbReference type="Proteomes" id="UP001620626"/>
    </source>
</evidence>
<keyword evidence="1" id="KW-1133">Transmembrane helix</keyword>
<feature type="transmembrane region" description="Helical" evidence="1">
    <location>
        <begin position="280"/>
        <end position="300"/>
    </location>
</feature>
<dbReference type="PANTHER" id="PTHR23021">
    <property type="entry name" value="SERPENTINE RECEPTOR, CLASS T"/>
    <property type="match status" value="1"/>
</dbReference>
<feature type="transmembrane region" description="Helical" evidence="1">
    <location>
        <begin position="39"/>
        <end position="62"/>
    </location>
</feature>
<name>A0ABD2KWR3_9BILA</name>
<dbReference type="EMBL" id="JBICBT010000626">
    <property type="protein sequence ID" value="KAL3107050.1"/>
    <property type="molecule type" value="Genomic_DNA"/>
</dbReference>
<keyword evidence="1" id="KW-0812">Transmembrane</keyword>
<dbReference type="AlphaFoldDB" id="A0ABD2KWR3"/>
<comment type="caution">
    <text evidence="2">The sequence shown here is derived from an EMBL/GenBank/DDBJ whole genome shotgun (WGS) entry which is preliminary data.</text>
</comment>
<dbReference type="PANTHER" id="PTHR23021:SF11">
    <property type="entry name" value="SERPENTINE RECEPTOR, CLASS T"/>
    <property type="match status" value="1"/>
</dbReference>
<keyword evidence="1" id="KW-0472">Membrane</keyword>
<feature type="transmembrane region" description="Helical" evidence="1">
    <location>
        <begin position="153"/>
        <end position="171"/>
    </location>
</feature>
<sequence length="429" mass="46804">MSFHNGLSLLILYPAEYQTEYGCANISTAISAPANSHPLLAIVQLILAVVSEFLYALCMCSIWKHLQLSCYKIIFFIGVVDMLGLVVGAILCSAMALAGATFCDFPLTQYITGGLAMAFWFAETTSEIILAFNRCLELLLPQIAAFIFKEKRTWFLMLLPSIYALFTWLFTRPVIFSTLKFAFFFCPYEDYNSTTASSKYSNIVHTFNNILVSCVLCATYGLFCVLWVGRMLKTIAMAKPKPTAVPTTVAAAKCQNGKNDQNNGDKNSGGSSNIAAQMTFLQVVFISFFNGCAAGLGVYMEHFEICPEMIVAAQFTYVLTHAAPPFIYLTCNRTVRADVYALLYRILIGKNNASVTVAAQRHEGLNIGLIAPTHTQSVGISRASGAVSAVSTGTADYLSILNNGVPLFRRQIAGSDAVSGQWQKANTVS</sequence>
<feature type="transmembrane region" description="Helical" evidence="1">
    <location>
        <begin position="210"/>
        <end position="229"/>
    </location>
</feature>
<dbReference type="InterPro" id="IPR019425">
    <property type="entry name" value="7TM_GPCR_serpentine_rcpt_Srt"/>
</dbReference>
<evidence type="ECO:0008006" key="4">
    <source>
        <dbReference type="Google" id="ProtNLM"/>
    </source>
</evidence>
<dbReference type="Pfam" id="PF10321">
    <property type="entry name" value="7TM_GPCR_Srt"/>
    <property type="match status" value="2"/>
</dbReference>
<accession>A0ABD2KWR3</accession>
<dbReference type="Gene3D" id="1.20.1070.10">
    <property type="entry name" value="Rhodopsin 7-helix transmembrane proteins"/>
    <property type="match status" value="1"/>
</dbReference>